<reference evidence="4 5" key="1">
    <citation type="submission" date="2022-11" db="EMBL/GenBank/DDBJ databases">
        <title>Minimal conservation of predation-associated metabolite biosynthetic gene clusters underscores biosynthetic potential of Myxococcota including descriptions for ten novel species: Archangium lansinium sp. nov., Myxococcus landrumus sp. nov., Nannocystis bai.</title>
        <authorList>
            <person name="Ahearne A."/>
            <person name="Stevens C."/>
            <person name="Dowd S."/>
        </authorList>
    </citation>
    <scope>NUCLEOTIDE SEQUENCE [LARGE SCALE GENOMIC DNA]</scope>
    <source>
        <strain evidence="4 5">RJM3</strain>
    </source>
</reference>
<dbReference type="RefSeq" id="WP_271914687.1">
    <property type="nucleotide sequence ID" value="NZ_JAQNDO010000001.1"/>
</dbReference>
<dbReference type="Pfam" id="PF10092">
    <property type="entry name" value="DUF2330"/>
    <property type="match status" value="1"/>
</dbReference>
<keyword evidence="2" id="KW-0472">Membrane</keyword>
<evidence type="ECO:0000256" key="3">
    <source>
        <dbReference type="SAM" id="SignalP"/>
    </source>
</evidence>
<dbReference type="Proteomes" id="UP001221411">
    <property type="component" value="Unassembled WGS sequence"/>
</dbReference>
<feature type="region of interest" description="Disordered" evidence="1">
    <location>
        <begin position="410"/>
        <end position="430"/>
    </location>
</feature>
<evidence type="ECO:0000313" key="5">
    <source>
        <dbReference type="Proteomes" id="UP001221411"/>
    </source>
</evidence>
<sequence>MRRAPVYILSAALFALAAGHAPTATATSGYFVSSFESSKVTRHRTLLVFSAQKTTVVDQVEFAPVPESFAWVLPVPASATIALSSDALFNNLDVVTETVITPPPFVCPPSDCGTGGMGGAGGGGGGMPAEVVPARETVGPYNIVSLQPGDPQALKDWLAAHGYAVDAGTAALIDSLATVQGYGFVALRMAPSASTLATRPIRVTLQGSVPTLPMRFSRAGAPMALPTRLYVVAGGRVDSQNMPSVTVSLDNLLWNWDTGTSNYASLRQDAFNVVGGTGWVVEHAAPFPVNTFKNDMLALATSQPAASGWGIDAAEASSGCTADLDAIFGGLDPNATWVTRFEGNLGPDGLMTDLTVGVSPNQTAVPSPIVVKEGATEGTPPACPAPCGTGGMGGMGGMGGIGGMGGMGGMGSSSGGTGGMPSGNGGSGGMGGSGANPGVCIPGEQVECACPGGSPGAQACNQDGTGYEACQCIAPEENSGCGCKAAGAGVGSAGMALGFLAVVGGLFRRRRAGRS</sequence>
<gene>
    <name evidence="4" type="ORF">POL67_01300</name>
</gene>
<feature type="chain" id="PRO_5046980398" evidence="3">
    <location>
        <begin position="27"/>
        <end position="515"/>
    </location>
</feature>
<protein>
    <submittedName>
        <fullName evidence="4">DUF2330 domain-containing protein</fullName>
    </submittedName>
</protein>
<keyword evidence="5" id="KW-1185">Reference proteome</keyword>
<name>A0ABT5EGR8_9BACT</name>
<feature type="signal peptide" evidence="3">
    <location>
        <begin position="1"/>
        <end position="26"/>
    </location>
</feature>
<evidence type="ECO:0000256" key="2">
    <source>
        <dbReference type="SAM" id="Phobius"/>
    </source>
</evidence>
<proteinExistence type="predicted"/>
<accession>A0ABT5EGR8</accession>
<keyword evidence="2" id="KW-0812">Transmembrane</keyword>
<dbReference type="InterPro" id="IPR024038">
    <property type="entry name" value="MYXO-CTERM"/>
</dbReference>
<evidence type="ECO:0000313" key="4">
    <source>
        <dbReference type="EMBL" id="MDC0739961.1"/>
    </source>
</evidence>
<keyword evidence="2" id="KW-1133">Transmembrane helix</keyword>
<dbReference type="InterPro" id="IPR019283">
    <property type="entry name" value="DUF2330"/>
</dbReference>
<keyword evidence="3" id="KW-0732">Signal</keyword>
<evidence type="ECO:0000256" key="1">
    <source>
        <dbReference type="SAM" id="MobiDB-lite"/>
    </source>
</evidence>
<organism evidence="4 5">
    <name type="scientific">Polyangium mundeleinium</name>
    <dbReference type="NCBI Taxonomy" id="2995306"/>
    <lineage>
        <taxon>Bacteria</taxon>
        <taxon>Pseudomonadati</taxon>
        <taxon>Myxococcota</taxon>
        <taxon>Polyangia</taxon>
        <taxon>Polyangiales</taxon>
        <taxon>Polyangiaceae</taxon>
        <taxon>Polyangium</taxon>
    </lineage>
</organism>
<dbReference type="NCBIfam" id="TIGR03901">
    <property type="entry name" value="MYXO-CTERM"/>
    <property type="match status" value="1"/>
</dbReference>
<feature type="transmembrane region" description="Helical" evidence="2">
    <location>
        <begin position="485"/>
        <end position="507"/>
    </location>
</feature>
<dbReference type="EMBL" id="JAQNDO010000001">
    <property type="protein sequence ID" value="MDC0739961.1"/>
    <property type="molecule type" value="Genomic_DNA"/>
</dbReference>
<comment type="caution">
    <text evidence="4">The sequence shown here is derived from an EMBL/GenBank/DDBJ whole genome shotgun (WGS) entry which is preliminary data.</text>
</comment>